<protein>
    <recommendedName>
        <fullName evidence="11">enoyl-[acyl-carrier-protein] reductase</fullName>
        <ecNumber evidence="11">1.3.1.104</ecNumber>
    </recommendedName>
</protein>
<proteinExistence type="inferred from homology"/>
<comment type="catalytic activity">
    <reaction evidence="12">
        <text>a 2,3-saturated acyl-[ACP] + NADP(+) = a (2E)-enoyl-[ACP] + NADPH + H(+)</text>
        <dbReference type="Rhea" id="RHEA:22564"/>
        <dbReference type="Rhea" id="RHEA-COMP:9925"/>
        <dbReference type="Rhea" id="RHEA-COMP:9926"/>
        <dbReference type="ChEBI" id="CHEBI:15378"/>
        <dbReference type="ChEBI" id="CHEBI:57783"/>
        <dbReference type="ChEBI" id="CHEBI:58349"/>
        <dbReference type="ChEBI" id="CHEBI:78784"/>
        <dbReference type="ChEBI" id="CHEBI:78785"/>
        <dbReference type="EC" id="1.3.1.104"/>
    </reaction>
</comment>
<organism evidence="14 15">
    <name type="scientific">Hericium alpestre</name>
    <dbReference type="NCBI Taxonomy" id="135208"/>
    <lineage>
        <taxon>Eukaryota</taxon>
        <taxon>Fungi</taxon>
        <taxon>Dikarya</taxon>
        <taxon>Basidiomycota</taxon>
        <taxon>Agaricomycotina</taxon>
        <taxon>Agaricomycetes</taxon>
        <taxon>Russulales</taxon>
        <taxon>Hericiaceae</taxon>
        <taxon>Hericium</taxon>
    </lineage>
</organism>
<comment type="similarity">
    <text evidence="2">Belongs to the zinc-containing alcohol dehydrogenase family. Quinone oxidoreductase subfamily.</text>
</comment>
<dbReference type="InterPro" id="IPR020843">
    <property type="entry name" value="ER"/>
</dbReference>
<evidence type="ECO:0000313" key="15">
    <source>
        <dbReference type="Proteomes" id="UP000298061"/>
    </source>
</evidence>
<dbReference type="SUPFAM" id="SSF50129">
    <property type="entry name" value="GroES-like"/>
    <property type="match status" value="1"/>
</dbReference>
<dbReference type="Gene3D" id="3.90.180.10">
    <property type="entry name" value="Medium-chain alcohol dehydrogenases, catalytic domain"/>
    <property type="match status" value="1"/>
</dbReference>
<evidence type="ECO:0000256" key="1">
    <source>
        <dbReference type="ARBA" id="ARBA00004173"/>
    </source>
</evidence>
<dbReference type="Pfam" id="PF08240">
    <property type="entry name" value="ADH_N"/>
    <property type="match status" value="1"/>
</dbReference>
<keyword evidence="3" id="KW-0444">Lipid biosynthesis</keyword>
<reference evidence="14 15" key="1">
    <citation type="submission" date="2019-02" db="EMBL/GenBank/DDBJ databases">
        <title>Genome sequencing of the rare red list fungi Hericium alpestre (H. flagellum).</title>
        <authorList>
            <person name="Buettner E."/>
            <person name="Kellner H."/>
        </authorList>
    </citation>
    <scope>NUCLEOTIDE SEQUENCE [LARGE SCALE GENOMIC DNA]</scope>
    <source>
        <strain evidence="14 15">DSM 108284</strain>
    </source>
</reference>
<dbReference type="GO" id="GO:0141148">
    <property type="term" value="F:enoyl-[acyl-carrier-protein] reductase (NADPH) activity"/>
    <property type="evidence" value="ECO:0007669"/>
    <property type="project" value="UniProtKB-EC"/>
</dbReference>
<sequence>MLMFRRVAAARRCFSTSAIANANRALYYSEHGPPPSVLRALTYPNLPAPSPGTLNLRVLLSPLNPSDINVIEGVYPLTPKPTAFPSVDHDVFIPGNEGLAEVTETGPSVSGLQKGDWVILTKPQGGTWNSALNVGAQDVVKIPRTEQLTPVHAATLTVNPPTAYNMLRDFVDLQPGDWVIQNGANSAVGQAVIQIARSRSLKTINLVRNRENIEELKKELTDLGADHVLTFDELAEKSTRAKDIRLGLNCVSGKPTALMARYLGQDAHLVSYGAMSKQPLSLPTSLFIFKNLTCQGFWQSRWYTSRSREEREKMVNELVELITSGKLKEPKHEVLTLPKGDSDAEVANKVRAVIAKMNEGKYGRKVLLRIEEPDD</sequence>
<dbReference type="EMBL" id="SFCI01000986">
    <property type="protein sequence ID" value="TFY77164.1"/>
    <property type="molecule type" value="Genomic_DNA"/>
</dbReference>
<evidence type="ECO:0000259" key="13">
    <source>
        <dbReference type="SMART" id="SM00829"/>
    </source>
</evidence>
<keyword evidence="6" id="KW-0809">Transit peptide</keyword>
<keyword evidence="4" id="KW-0276">Fatty acid metabolism</keyword>
<keyword evidence="15" id="KW-1185">Reference proteome</keyword>
<evidence type="ECO:0000256" key="8">
    <source>
        <dbReference type="ARBA" id="ARBA00023098"/>
    </source>
</evidence>
<dbReference type="PANTHER" id="PTHR43981">
    <property type="entry name" value="ENOYL-[ACYL-CARRIER-PROTEIN] REDUCTASE, MITOCHONDRIAL"/>
    <property type="match status" value="1"/>
</dbReference>
<evidence type="ECO:0000256" key="10">
    <source>
        <dbReference type="ARBA" id="ARBA00023160"/>
    </source>
</evidence>
<dbReference type="InterPro" id="IPR011032">
    <property type="entry name" value="GroES-like_sf"/>
</dbReference>
<dbReference type="AlphaFoldDB" id="A0A4Y9ZSB2"/>
<dbReference type="InterPro" id="IPR013149">
    <property type="entry name" value="ADH-like_C"/>
</dbReference>
<dbReference type="InterPro" id="IPR013154">
    <property type="entry name" value="ADH-like_N"/>
</dbReference>
<dbReference type="FunFam" id="3.40.50.720:FF:000112">
    <property type="entry name" value="Enoyl-[acyl-carrier-protein] reductase 1, mitochondrial"/>
    <property type="match status" value="1"/>
</dbReference>
<keyword evidence="9" id="KW-0496">Mitochondrion</keyword>
<keyword evidence="7" id="KW-0560">Oxidoreductase</keyword>
<evidence type="ECO:0000313" key="14">
    <source>
        <dbReference type="EMBL" id="TFY77164.1"/>
    </source>
</evidence>
<dbReference type="PANTHER" id="PTHR43981:SF2">
    <property type="entry name" value="ENOYL-[ACYL-CARRIER-PROTEIN] REDUCTASE, MITOCHONDRIAL"/>
    <property type="match status" value="1"/>
</dbReference>
<gene>
    <name evidence="14" type="ORF">EWM64_g6848</name>
</gene>
<evidence type="ECO:0000256" key="12">
    <source>
        <dbReference type="ARBA" id="ARBA00048843"/>
    </source>
</evidence>
<evidence type="ECO:0000256" key="5">
    <source>
        <dbReference type="ARBA" id="ARBA00022857"/>
    </source>
</evidence>
<dbReference type="GO" id="GO:0006633">
    <property type="term" value="P:fatty acid biosynthetic process"/>
    <property type="evidence" value="ECO:0007669"/>
    <property type="project" value="UniProtKB-KW"/>
</dbReference>
<dbReference type="EC" id="1.3.1.104" evidence="11"/>
<dbReference type="CDD" id="cd08290">
    <property type="entry name" value="ETR"/>
    <property type="match status" value="1"/>
</dbReference>
<dbReference type="Gene3D" id="3.40.50.720">
    <property type="entry name" value="NAD(P)-binding Rossmann-like Domain"/>
    <property type="match status" value="1"/>
</dbReference>
<evidence type="ECO:0000256" key="9">
    <source>
        <dbReference type="ARBA" id="ARBA00023128"/>
    </source>
</evidence>
<accession>A0A4Y9ZSB2</accession>
<comment type="caution">
    <text evidence="14">The sequence shown here is derived from an EMBL/GenBank/DDBJ whole genome shotgun (WGS) entry which is preliminary data.</text>
</comment>
<evidence type="ECO:0000256" key="7">
    <source>
        <dbReference type="ARBA" id="ARBA00023002"/>
    </source>
</evidence>
<evidence type="ECO:0000256" key="2">
    <source>
        <dbReference type="ARBA" id="ARBA00010371"/>
    </source>
</evidence>
<feature type="domain" description="Enoyl reductase (ER)" evidence="13">
    <location>
        <begin position="36"/>
        <end position="367"/>
    </location>
</feature>
<keyword evidence="10" id="KW-0275">Fatty acid biosynthesis</keyword>
<evidence type="ECO:0000256" key="6">
    <source>
        <dbReference type="ARBA" id="ARBA00022946"/>
    </source>
</evidence>
<evidence type="ECO:0000256" key="3">
    <source>
        <dbReference type="ARBA" id="ARBA00022516"/>
    </source>
</evidence>
<dbReference type="STRING" id="135208.A0A4Y9ZSB2"/>
<name>A0A4Y9ZSB2_9AGAM</name>
<keyword evidence="5" id="KW-0521">NADP</keyword>
<dbReference type="GO" id="GO:0005739">
    <property type="term" value="C:mitochondrion"/>
    <property type="evidence" value="ECO:0007669"/>
    <property type="project" value="UniProtKB-SubCell"/>
</dbReference>
<comment type="subcellular location">
    <subcellularLocation>
        <location evidence="1">Mitochondrion</location>
    </subcellularLocation>
</comment>
<keyword evidence="8" id="KW-0443">Lipid metabolism</keyword>
<evidence type="ECO:0000256" key="11">
    <source>
        <dbReference type="ARBA" id="ARBA00038963"/>
    </source>
</evidence>
<dbReference type="SMART" id="SM00829">
    <property type="entry name" value="PKS_ER"/>
    <property type="match status" value="1"/>
</dbReference>
<dbReference type="InterPro" id="IPR036291">
    <property type="entry name" value="NAD(P)-bd_dom_sf"/>
</dbReference>
<dbReference type="InterPro" id="IPR051034">
    <property type="entry name" value="Mito_Enoyl-ACP_Reductase"/>
</dbReference>
<evidence type="ECO:0000256" key="4">
    <source>
        <dbReference type="ARBA" id="ARBA00022832"/>
    </source>
</evidence>
<dbReference type="Proteomes" id="UP000298061">
    <property type="component" value="Unassembled WGS sequence"/>
</dbReference>
<dbReference type="SUPFAM" id="SSF51735">
    <property type="entry name" value="NAD(P)-binding Rossmann-fold domains"/>
    <property type="match status" value="1"/>
</dbReference>
<dbReference type="Pfam" id="PF00107">
    <property type="entry name" value="ADH_zinc_N"/>
    <property type="match status" value="1"/>
</dbReference>
<dbReference type="OrthoDB" id="7482721at2759"/>